<evidence type="ECO:0000256" key="10">
    <source>
        <dbReference type="HAMAP-Rule" id="MF_01470"/>
    </source>
</evidence>
<comment type="caution">
    <text evidence="11">The sequence shown here is derived from an EMBL/GenBank/DDBJ whole genome shotgun (WGS) entry which is preliminary data.</text>
</comment>
<evidence type="ECO:0000256" key="1">
    <source>
        <dbReference type="ARBA" id="ARBA00022722"/>
    </source>
</evidence>
<dbReference type="GO" id="GO:0051607">
    <property type="term" value="P:defense response to virus"/>
    <property type="evidence" value="ECO:0007669"/>
    <property type="project" value="UniProtKB-UniRule"/>
</dbReference>
<evidence type="ECO:0000256" key="3">
    <source>
        <dbReference type="ARBA" id="ARBA00022759"/>
    </source>
</evidence>
<keyword evidence="2 10" id="KW-0479">Metal-binding</keyword>
<keyword evidence="7 10" id="KW-0238">DNA-binding</keyword>
<protein>
    <recommendedName>
        <fullName evidence="10">CRISPR-associated endonuclease Cas1</fullName>
        <ecNumber evidence="10">3.1.-.-</ecNumber>
    </recommendedName>
</protein>
<keyword evidence="3 10" id="KW-0255">Endonuclease</keyword>
<dbReference type="InterPro" id="IPR019856">
    <property type="entry name" value="CRISPR-assoc_Cas1_DVULG"/>
</dbReference>
<evidence type="ECO:0000256" key="9">
    <source>
        <dbReference type="ARBA" id="ARBA00038592"/>
    </source>
</evidence>
<name>A0A1Y3PDF8_9BACI</name>
<dbReference type="PANTHER" id="PTHR34353">
    <property type="entry name" value="CRISPR-ASSOCIATED ENDONUCLEASE CAS1 1"/>
    <property type="match status" value="1"/>
</dbReference>
<keyword evidence="6 10" id="KW-0051">Antiviral defense</keyword>
<feature type="binding site" evidence="10">
    <location>
        <position position="234"/>
    </location>
    <ligand>
        <name>Mn(2+)</name>
        <dbReference type="ChEBI" id="CHEBI:29035"/>
    </ligand>
</feature>
<dbReference type="GO" id="GO:0004520">
    <property type="term" value="F:DNA endonuclease activity"/>
    <property type="evidence" value="ECO:0007669"/>
    <property type="project" value="InterPro"/>
</dbReference>
<dbReference type="InterPro" id="IPR042206">
    <property type="entry name" value="CRISPR-assoc_Cas1_C"/>
</dbReference>
<accession>A0A1Y3PDF8</accession>
<dbReference type="HAMAP" id="MF_01470">
    <property type="entry name" value="Cas1"/>
    <property type="match status" value="1"/>
</dbReference>
<reference evidence="12" key="1">
    <citation type="submission" date="2016-06" db="EMBL/GenBank/DDBJ databases">
        <authorList>
            <person name="Nascimento L."/>
            <person name="Pereira R.V."/>
            <person name="Martins L.F."/>
            <person name="Quaggio R.B."/>
            <person name="Silva A.M."/>
            <person name="Setubal J.C."/>
        </authorList>
    </citation>
    <scope>NUCLEOTIDE SEQUENCE [LARGE SCALE GENOMIC DNA]</scope>
</reference>
<dbReference type="NCBIfam" id="TIGR00287">
    <property type="entry name" value="cas1"/>
    <property type="match status" value="1"/>
</dbReference>
<comment type="function">
    <text evidence="10">CRISPR (clustered regularly interspaced short palindromic repeat), is an adaptive immune system that provides protection against mobile genetic elements (viruses, transposable elements and conjugative plasmids). CRISPR clusters contain spacers, sequences complementary to antecedent mobile elements, and target invading nucleic acids. CRISPR clusters are transcribed and processed into CRISPR RNA (crRNA). Acts as a dsDNA endonuclease. Involved in the integration of spacer DNA into the CRISPR cassette.</text>
</comment>
<keyword evidence="4 10" id="KW-0378">Hydrolase</keyword>
<dbReference type="GO" id="GO:0046872">
    <property type="term" value="F:metal ion binding"/>
    <property type="evidence" value="ECO:0007669"/>
    <property type="project" value="UniProtKB-UniRule"/>
</dbReference>
<dbReference type="GO" id="GO:0003677">
    <property type="term" value="F:DNA binding"/>
    <property type="evidence" value="ECO:0007669"/>
    <property type="project" value="UniProtKB-KW"/>
</dbReference>
<dbReference type="EC" id="3.1.-.-" evidence="10"/>
<dbReference type="PANTHER" id="PTHR34353:SF2">
    <property type="entry name" value="CRISPR-ASSOCIATED ENDONUCLEASE CAS1 1"/>
    <property type="match status" value="1"/>
</dbReference>
<dbReference type="Pfam" id="PF01867">
    <property type="entry name" value="Cas_Cas1"/>
    <property type="match status" value="1"/>
</dbReference>
<keyword evidence="8 10" id="KW-0464">Manganese</keyword>
<keyword evidence="1 10" id="KW-0540">Nuclease</keyword>
<evidence type="ECO:0000256" key="6">
    <source>
        <dbReference type="ARBA" id="ARBA00023118"/>
    </source>
</evidence>
<feature type="binding site" evidence="10">
    <location>
        <position position="166"/>
    </location>
    <ligand>
        <name>Mn(2+)</name>
        <dbReference type="ChEBI" id="CHEBI:29035"/>
    </ligand>
</feature>
<comment type="cofactor">
    <cofactor evidence="10">
        <name>Mg(2+)</name>
        <dbReference type="ChEBI" id="CHEBI:18420"/>
    </cofactor>
    <cofactor evidence="10">
        <name>Mn(2+)</name>
        <dbReference type="ChEBI" id="CHEBI:29035"/>
    </cofactor>
</comment>
<evidence type="ECO:0000256" key="2">
    <source>
        <dbReference type="ARBA" id="ARBA00022723"/>
    </source>
</evidence>
<dbReference type="Proteomes" id="UP000196475">
    <property type="component" value="Unassembled WGS sequence"/>
</dbReference>
<feature type="binding site" evidence="10">
    <location>
        <position position="249"/>
    </location>
    <ligand>
        <name>Mn(2+)</name>
        <dbReference type="ChEBI" id="CHEBI:29035"/>
    </ligand>
</feature>
<organism evidence="11 12">
    <name type="scientific">Bacillus thermozeamaize</name>
    <dbReference type="NCBI Taxonomy" id="230954"/>
    <lineage>
        <taxon>Bacteria</taxon>
        <taxon>Bacillati</taxon>
        <taxon>Bacillota</taxon>
        <taxon>Bacilli</taxon>
        <taxon>Bacillales</taxon>
        <taxon>Bacillaceae</taxon>
        <taxon>Bacillus</taxon>
    </lineage>
</organism>
<dbReference type="InterPro" id="IPR002729">
    <property type="entry name" value="CRISPR-assoc_Cas1"/>
</dbReference>
<evidence type="ECO:0000256" key="5">
    <source>
        <dbReference type="ARBA" id="ARBA00022842"/>
    </source>
</evidence>
<comment type="subunit">
    <text evidence="9 10">Homodimer, forms a heterotetramer with a Cas2 homodimer.</text>
</comment>
<dbReference type="Gene3D" id="1.20.120.920">
    <property type="entry name" value="CRISPR-associated endonuclease Cas1, C-terminal domain"/>
    <property type="match status" value="1"/>
</dbReference>
<dbReference type="GO" id="GO:0016787">
    <property type="term" value="F:hydrolase activity"/>
    <property type="evidence" value="ECO:0007669"/>
    <property type="project" value="UniProtKB-KW"/>
</dbReference>
<evidence type="ECO:0000256" key="8">
    <source>
        <dbReference type="ARBA" id="ARBA00023211"/>
    </source>
</evidence>
<keyword evidence="5 10" id="KW-0460">Magnesium</keyword>
<dbReference type="GO" id="GO:0043571">
    <property type="term" value="P:maintenance of CRISPR repeat elements"/>
    <property type="evidence" value="ECO:0007669"/>
    <property type="project" value="UniProtKB-UniRule"/>
</dbReference>
<evidence type="ECO:0000313" key="11">
    <source>
        <dbReference type="EMBL" id="OUM85361.1"/>
    </source>
</evidence>
<proteinExistence type="inferred from homology"/>
<dbReference type="EMBL" id="LZRT01000106">
    <property type="protein sequence ID" value="OUM85361.1"/>
    <property type="molecule type" value="Genomic_DNA"/>
</dbReference>
<evidence type="ECO:0000256" key="4">
    <source>
        <dbReference type="ARBA" id="ARBA00022801"/>
    </source>
</evidence>
<dbReference type="AlphaFoldDB" id="A0A1Y3PDF8"/>
<dbReference type="InterPro" id="IPR042211">
    <property type="entry name" value="CRISPR-assoc_Cas1_N"/>
</dbReference>
<dbReference type="InterPro" id="IPR050646">
    <property type="entry name" value="Cas1"/>
</dbReference>
<dbReference type="NCBIfam" id="TIGR03640">
    <property type="entry name" value="cas1_DVULG"/>
    <property type="match status" value="1"/>
</dbReference>
<evidence type="ECO:0000256" key="7">
    <source>
        <dbReference type="ARBA" id="ARBA00023125"/>
    </source>
</evidence>
<comment type="similarity">
    <text evidence="10">Belongs to the CRISPR-associated endonuclease Cas1 family.</text>
</comment>
<sequence>MRKLLNTLYVTKPDVYIGAKGETLVVRSEEKKEIQIPIINLESVVVFGYRGVSPEAMELCVDHGVTIVFLSPSGKFKARVTGMTKGNVYLRKTQYRWSDSESHSLRLAKRFVLSKLANARVSLMRSLRDHGEKLDRPRLEVACKDLANYASMIGKCESLDELRGLEGLAARKYFSVLSEQVLVNKEFFQISGRVKRPPTDRLNALLSFLYTLLASDITHALESVGLDPQIGFLHRDRPGRNSLALDLMEEFRIFLADRLALSLINRRQLQPDDFLQKETGAYILKEDARKTVLTEWQLRKREELRHPFIDEKVPIGLLPYVQSLLLARHMRGDLDDYPPFVAK</sequence>
<gene>
    <name evidence="10" type="primary">cas1</name>
    <name evidence="11" type="ORF">BAA01_03060</name>
</gene>
<dbReference type="Gene3D" id="3.100.10.20">
    <property type="entry name" value="CRISPR-associated endonuclease Cas1, N-terminal domain"/>
    <property type="match status" value="1"/>
</dbReference>
<evidence type="ECO:0000313" key="12">
    <source>
        <dbReference type="Proteomes" id="UP000196475"/>
    </source>
</evidence>